<dbReference type="HOGENOM" id="CLU_1219218_0_0_0"/>
<protein>
    <submittedName>
        <fullName evidence="1">Uncharacterized protein</fullName>
    </submittedName>
</protein>
<accession>I3ZEY7</accession>
<proteinExistence type="predicted"/>
<organism evidence="1 2">
    <name type="scientific">Terriglobus roseus (strain DSM 18391 / NRRL B-41598 / KBS 63)</name>
    <dbReference type="NCBI Taxonomy" id="926566"/>
    <lineage>
        <taxon>Bacteria</taxon>
        <taxon>Pseudomonadati</taxon>
        <taxon>Acidobacteriota</taxon>
        <taxon>Terriglobia</taxon>
        <taxon>Terriglobales</taxon>
        <taxon>Acidobacteriaceae</taxon>
        <taxon>Terriglobus</taxon>
    </lineage>
</organism>
<reference evidence="1 2" key="1">
    <citation type="submission" date="2012-06" db="EMBL/GenBank/DDBJ databases">
        <title>Complete genome of Terriglobus roseus DSM 18391.</title>
        <authorList>
            <consortium name="US DOE Joint Genome Institute (JGI-PGF)"/>
            <person name="Lucas S."/>
            <person name="Copeland A."/>
            <person name="Lapidus A."/>
            <person name="Glavina del Rio T."/>
            <person name="Dalin E."/>
            <person name="Tice H."/>
            <person name="Bruce D."/>
            <person name="Goodwin L."/>
            <person name="Pitluck S."/>
            <person name="Peters L."/>
            <person name="Mikhailova N."/>
            <person name="Munk A.C.C."/>
            <person name="Kyrpides N."/>
            <person name="Mavromatis K."/>
            <person name="Ivanova N."/>
            <person name="Brettin T."/>
            <person name="Detter J.C."/>
            <person name="Han C."/>
            <person name="Larimer F."/>
            <person name="Land M."/>
            <person name="Hauser L."/>
            <person name="Markowitz V."/>
            <person name="Cheng J.-F."/>
            <person name="Hugenholtz P."/>
            <person name="Woyke T."/>
            <person name="Wu D."/>
            <person name="Brambilla E."/>
            <person name="Klenk H.-P."/>
            <person name="Eisen J.A."/>
        </authorList>
    </citation>
    <scope>NUCLEOTIDE SEQUENCE [LARGE SCALE GENOMIC DNA]</scope>
    <source>
        <strain evidence="2">DSM 18391 / NRRL B-41598 / KBS 63</strain>
    </source>
</reference>
<evidence type="ECO:0000313" key="1">
    <source>
        <dbReference type="EMBL" id="AFL87805.1"/>
    </source>
</evidence>
<dbReference type="STRING" id="926566.Terro_1498"/>
<sequence>MTAGFMRRVAGLRLVIIFLGLPCCGTLQLRAQGRGCASLEFDGEVEAGKSFRHSIDASHVFLLESIASGWIVRVLPAAGIRPVHDYAELATPPYRSPNPLLISTDFSFRAQDAIAWNPREFHFFTTPQQLAVATRAFEATEREPNRPAAGAALFPLLAQACKGELRITDARIAGGTADQSAMAATVASHFAQTAHTLETSAAPTGLGRIVMLRFRVRFHGAAAGTSR</sequence>
<evidence type="ECO:0000313" key="2">
    <source>
        <dbReference type="Proteomes" id="UP000006056"/>
    </source>
</evidence>
<dbReference type="EMBL" id="CP003379">
    <property type="protein sequence ID" value="AFL87805.1"/>
    <property type="molecule type" value="Genomic_DNA"/>
</dbReference>
<dbReference type="AlphaFoldDB" id="I3ZEY7"/>
<dbReference type="KEGG" id="trs:Terro_1498"/>
<name>I3ZEY7_TERRK</name>
<keyword evidence="2" id="KW-1185">Reference proteome</keyword>
<dbReference type="Proteomes" id="UP000006056">
    <property type="component" value="Chromosome"/>
</dbReference>
<dbReference type="eggNOG" id="ENOG5033VKA">
    <property type="taxonomic scope" value="Bacteria"/>
</dbReference>
<gene>
    <name evidence="1" type="ordered locus">Terro_1498</name>
</gene>